<proteinExistence type="predicted"/>
<evidence type="ECO:0000256" key="1">
    <source>
        <dbReference type="SAM" id="Coils"/>
    </source>
</evidence>
<reference evidence="2 3" key="2">
    <citation type="submission" date="2016-08" db="EMBL/GenBank/DDBJ databases">
        <title>Pervasive Adenine N6-methylation of Active Genes in Fungi.</title>
        <authorList>
            <consortium name="DOE Joint Genome Institute"/>
            <person name="Mondo S.J."/>
            <person name="Dannebaum R.O."/>
            <person name="Kuo R.C."/>
            <person name="Labutti K."/>
            <person name="Haridas S."/>
            <person name="Kuo A."/>
            <person name="Salamov A."/>
            <person name="Ahrendt S.R."/>
            <person name="Lipzen A."/>
            <person name="Sullivan W."/>
            <person name="Andreopoulos W.B."/>
            <person name="Clum A."/>
            <person name="Lindquist E."/>
            <person name="Daum C."/>
            <person name="Ramamoorthy G.K."/>
            <person name="Gryganskyi A."/>
            <person name="Culley D."/>
            <person name="Magnuson J.K."/>
            <person name="James T.Y."/>
            <person name="O'Malley M.A."/>
            <person name="Stajich J.E."/>
            <person name="Spatafora J.W."/>
            <person name="Visel A."/>
            <person name="Grigoriev I.V."/>
        </authorList>
    </citation>
    <scope>NUCLEOTIDE SEQUENCE [LARGE SCALE GENOMIC DNA]</scope>
    <source>
        <strain evidence="2 3">S4</strain>
    </source>
</reference>
<organism evidence="2 3">
    <name type="scientific">Anaeromyces robustus</name>
    <dbReference type="NCBI Taxonomy" id="1754192"/>
    <lineage>
        <taxon>Eukaryota</taxon>
        <taxon>Fungi</taxon>
        <taxon>Fungi incertae sedis</taxon>
        <taxon>Chytridiomycota</taxon>
        <taxon>Chytridiomycota incertae sedis</taxon>
        <taxon>Neocallimastigomycetes</taxon>
        <taxon>Neocallimastigales</taxon>
        <taxon>Neocallimastigaceae</taxon>
        <taxon>Anaeromyces</taxon>
    </lineage>
</organism>
<sequence length="332" mass="39885">MDKNEIFLDKESEYNEKESYISNENDDLITNTTINGKTAFDYVKYLLNDSELNKNINYSELREELDTSTYDDTFHKNKYENNNDKEMDYNYYSEDNDNINLKDISLDEFQTEYEDYSNNIAFYKKNIYQLKKELLESKNKNKELLNENNQLKLLLQEKNINNEKKSSLFDDRYDIDYQLKLNPEQQITLEKLQELMIQLSKKIEKLKNDNESLKQKVITINNNKMNGINEFSTYKRDNLNNNQSITDILTDEECRYVLTFICKHLNIKDFTNIERNLKNVELTIKAVPQMQSFISEINDLIWKEKDEYNDNYKIHKLTETLTEIKKLIKNNY</sequence>
<dbReference type="OrthoDB" id="2020926at2759"/>
<name>A0A1Y1XD59_9FUNG</name>
<keyword evidence="3" id="KW-1185">Reference proteome</keyword>
<dbReference type="Proteomes" id="UP000193944">
    <property type="component" value="Unassembled WGS sequence"/>
</dbReference>
<dbReference type="AlphaFoldDB" id="A0A1Y1XD59"/>
<protein>
    <submittedName>
        <fullName evidence="2">Uncharacterized protein</fullName>
    </submittedName>
</protein>
<evidence type="ECO:0000313" key="3">
    <source>
        <dbReference type="Proteomes" id="UP000193944"/>
    </source>
</evidence>
<evidence type="ECO:0000313" key="2">
    <source>
        <dbReference type="EMBL" id="ORX83314.1"/>
    </source>
</evidence>
<reference evidence="2 3" key="1">
    <citation type="submission" date="2016-08" db="EMBL/GenBank/DDBJ databases">
        <title>A Parts List for Fungal Cellulosomes Revealed by Comparative Genomics.</title>
        <authorList>
            <consortium name="DOE Joint Genome Institute"/>
            <person name="Haitjema C.H."/>
            <person name="Gilmore S.P."/>
            <person name="Henske J.K."/>
            <person name="Solomon K.V."/>
            <person name="De Groot R."/>
            <person name="Kuo A."/>
            <person name="Mondo S.J."/>
            <person name="Salamov A.A."/>
            <person name="Labutti K."/>
            <person name="Zhao Z."/>
            <person name="Chiniquy J."/>
            <person name="Barry K."/>
            <person name="Brewer H.M."/>
            <person name="Purvine S.O."/>
            <person name="Wright A.T."/>
            <person name="Boxma B."/>
            <person name="Van Alen T."/>
            <person name="Hackstein J.H."/>
            <person name="Baker S.E."/>
            <person name="Grigoriev I.V."/>
            <person name="O'Malley M.A."/>
        </authorList>
    </citation>
    <scope>NUCLEOTIDE SEQUENCE [LARGE SCALE GENOMIC DNA]</scope>
    <source>
        <strain evidence="2 3">S4</strain>
    </source>
</reference>
<accession>A0A1Y1XD59</accession>
<feature type="coiled-coil region" evidence="1">
    <location>
        <begin position="189"/>
        <end position="223"/>
    </location>
</feature>
<keyword evidence="1" id="KW-0175">Coiled coil</keyword>
<dbReference type="EMBL" id="MCFG01000075">
    <property type="protein sequence ID" value="ORX83314.1"/>
    <property type="molecule type" value="Genomic_DNA"/>
</dbReference>
<feature type="coiled-coil region" evidence="1">
    <location>
        <begin position="106"/>
        <end position="161"/>
    </location>
</feature>
<gene>
    <name evidence="2" type="ORF">BCR32DRAFT_292054</name>
</gene>
<comment type="caution">
    <text evidence="2">The sequence shown here is derived from an EMBL/GenBank/DDBJ whole genome shotgun (WGS) entry which is preliminary data.</text>
</comment>